<protein>
    <submittedName>
        <fullName evidence="1">IS4/IS5 family transposase</fullName>
    </submittedName>
</protein>
<proteinExistence type="predicted"/>
<dbReference type="EMBL" id="SRYG01000063">
    <property type="protein sequence ID" value="TGY63941.1"/>
    <property type="molecule type" value="Genomic_DNA"/>
</dbReference>
<gene>
    <name evidence="1" type="ORF">E5336_12295</name>
</gene>
<keyword evidence="2" id="KW-1185">Reference proteome</keyword>
<reference evidence="1" key="1">
    <citation type="submission" date="2019-04" db="EMBL/GenBank/DDBJ databases">
        <title>Microbes associate with the intestines of laboratory mice.</title>
        <authorList>
            <person name="Navarre W."/>
            <person name="Wong E."/>
            <person name="Huang K."/>
            <person name="Tropini C."/>
            <person name="Ng K."/>
            <person name="Yu B."/>
        </authorList>
    </citation>
    <scope>NUCLEOTIDE SEQUENCE</scope>
    <source>
        <strain evidence="1">NM09_H32</strain>
    </source>
</reference>
<evidence type="ECO:0000313" key="2">
    <source>
        <dbReference type="Proteomes" id="UP000308836"/>
    </source>
</evidence>
<sequence>GTYESIVTNLDKDEFTITEIKELYHRRWEIETSYRDLKYDLDLNTLHSKKRNLIEQEIYARLILYNFCRRITNEVRIKERKREYEYQLNYVRAYHMIRDYL</sequence>
<accession>A0AC61R4H6</accession>
<comment type="caution">
    <text evidence="1">The sequence shown here is derived from an EMBL/GenBank/DDBJ whole genome shotgun (WGS) entry which is preliminary data.</text>
</comment>
<organism evidence="1 2">
    <name type="scientific">Dubosiella muris</name>
    <dbReference type="NCBI Taxonomy" id="3038133"/>
    <lineage>
        <taxon>Bacteria</taxon>
        <taxon>Bacillati</taxon>
        <taxon>Bacillota</taxon>
        <taxon>Erysipelotrichia</taxon>
        <taxon>Erysipelotrichales</taxon>
        <taxon>Erysipelotrichaceae</taxon>
        <taxon>Dubosiella</taxon>
    </lineage>
</organism>
<feature type="non-terminal residue" evidence="1">
    <location>
        <position position="1"/>
    </location>
</feature>
<name>A0AC61R4H6_9FIRM</name>
<evidence type="ECO:0000313" key="1">
    <source>
        <dbReference type="EMBL" id="TGY63941.1"/>
    </source>
</evidence>
<dbReference type="Proteomes" id="UP000308836">
    <property type="component" value="Unassembled WGS sequence"/>
</dbReference>
<feature type="non-terminal residue" evidence="1">
    <location>
        <position position="101"/>
    </location>
</feature>